<dbReference type="AlphaFoldDB" id="B1M8G2"/>
<feature type="region of interest" description="Disordered" evidence="8">
    <location>
        <begin position="40"/>
        <end position="67"/>
    </location>
</feature>
<dbReference type="InterPro" id="IPR023416">
    <property type="entry name" value="Transthyretin/HIU_hydrolase_d"/>
</dbReference>
<evidence type="ECO:0000256" key="4">
    <source>
        <dbReference type="ARBA" id="ARBA00011881"/>
    </source>
</evidence>
<dbReference type="NCBIfam" id="TIGR02962">
    <property type="entry name" value="hdxy_isourate"/>
    <property type="match status" value="1"/>
</dbReference>
<proteinExistence type="inferred from homology"/>
<dbReference type="CDD" id="cd05822">
    <property type="entry name" value="TLP_HIUase"/>
    <property type="match status" value="1"/>
</dbReference>
<evidence type="ECO:0000259" key="10">
    <source>
        <dbReference type="Pfam" id="PF00576"/>
    </source>
</evidence>
<keyword evidence="6" id="KW-0659">Purine metabolism</keyword>
<feature type="domain" description="Transthyretin/hydroxyisourate hydrolase" evidence="10">
    <location>
        <begin position="77"/>
        <end position="189"/>
    </location>
</feature>
<dbReference type="KEGG" id="mrd:Mrad2831_5848"/>
<feature type="signal peptide" evidence="9">
    <location>
        <begin position="1"/>
        <end position="40"/>
    </location>
</feature>
<reference evidence="11 12" key="1">
    <citation type="submission" date="2008-03" db="EMBL/GenBank/DDBJ databases">
        <title>Complete sequence of plasmid1 of Methylobacterium radiotolerans JCM 2831.</title>
        <authorList>
            <consortium name="US DOE Joint Genome Institute"/>
            <person name="Copeland A."/>
            <person name="Lucas S."/>
            <person name="Lapidus A."/>
            <person name="Glavina del Rio T."/>
            <person name="Dalin E."/>
            <person name="Tice H."/>
            <person name="Bruce D."/>
            <person name="Goodwin L."/>
            <person name="Pitluck S."/>
            <person name="Kiss H."/>
            <person name="Brettin T."/>
            <person name="Detter J.C."/>
            <person name="Han C."/>
            <person name="Kuske C.R."/>
            <person name="Schmutz J."/>
            <person name="Larimer F."/>
            <person name="Land M."/>
            <person name="Hauser L."/>
            <person name="Kyrpides N."/>
            <person name="Mikhailova N."/>
            <person name="Marx C.J."/>
            <person name="Richardson P."/>
        </authorList>
    </citation>
    <scope>NUCLEOTIDE SEQUENCE [LARGE SCALE GENOMIC DNA]</scope>
    <source>
        <strain evidence="12">ATCC 27329 / DSM 1819 / JCM 2831 / NBRC 15690 / NCIMB 10815 / 0-1</strain>
        <plasmid evidence="12">Plasmid pMRAD01</plasmid>
    </source>
</reference>
<geneLocation type="plasmid" evidence="11 12">
    <name>pMRAD01</name>
</geneLocation>
<gene>
    <name evidence="11" type="ordered locus">Mrad2831_5848</name>
</gene>
<dbReference type="EMBL" id="CP001002">
    <property type="protein sequence ID" value="ACB27787.1"/>
    <property type="molecule type" value="Genomic_DNA"/>
</dbReference>
<dbReference type="RefSeq" id="WP_012329584.1">
    <property type="nucleotide sequence ID" value="NC_010510.1"/>
</dbReference>
<dbReference type="PANTHER" id="PTHR10395:SF7">
    <property type="entry name" value="5-HYDROXYISOURATE HYDROLASE"/>
    <property type="match status" value="1"/>
</dbReference>
<evidence type="ECO:0000313" key="11">
    <source>
        <dbReference type="EMBL" id="ACB27787.1"/>
    </source>
</evidence>
<dbReference type="InterPro" id="IPR036817">
    <property type="entry name" value="Transthyretin/HIU_hydrolase_sf"/>
</dbReference>
<dbReference type="Gene3D" id="2.60.40.180">
    <property type="entry name" value="Transthyretin/hydroxyisourate hydrolase domain"/>
    <property type="match status" value="1"/>
</dbReference>
<sequence length="190" mass="20077">MQEREAVLRHVLDRQALTRRGLVATGLGAAAAISAGPALAQGTPAPAAPASPPANSSAKPGTLSAAPVSQAGLSPRLTLHAIDNFHGTPGAGMVCDLALHDGDGYRLIKTVTTAPNGRTAEPLLVDEAFKPGRYELVMHVEAYFAGLGVKLPTPNFLGLVPIRFRIRDASQRYHLPVLFTPWGYSYYRGS</sequence>
<organism evidence="11 12">
    <name type="scientific">Methylobacterium radiotolerans (strain ATCC 27329 / DSM 1819 / JCM 2831 / NBRC 15690 / NCIMB 10815 / 0-1)</name>
    <dbReference type="NCBI Taxonomy" id="426355"/>
    <lineage>
        <taxon>Bacteria</taxon>
        <taxon>Pseudomonadati</taxon>
        <taxon>Pseudomonadota</taxon>
        <taxon>Alphaproteobacteria</taxon>
        <taxon>Hyphomicrobiales</taxon>
        <taxon>Methylobacteriaceae</taxon>
        <taxon>Methylobacterium</taxon>
    </lineage>
</organism>
<dbReference type="InterPro" id="IPR014306">
    <property type="entry name" value="Hydroxyisourate_hydrolase"/>
</dbReference>
<evidence type="ECO:0000256" key="5">
    <source>
        <dbReference type="ARBA" id="ARBA00012609"/>
    </source>
</evidence>
<comment type="similarity">
    <text evidence="3">Belongs to the transthyretin family. 5-hydroxyisourate hydrolase subfamily.</text>
</comment>
<feature type="chain" id="PRO_5002768013" description="hydroxyisourate hydrolase" evidence="9">
    <location>
        <begin position="41"/>
        <end position="190"/>
    </location>
</feature>
<comment type="catalytic activity">
    <reaction evidence="1">
        <text>5-hydroxyisourate + H2O = 5-hydroxy-2-oxo-4-ureido-2,5-dihydro-1H-imidazole-5-carboxylate + H(+)</text>
        <dbReference type="Rhea" id="RHEA:23736"/>
        <dbReference type="ChEBI" id="CHEBI:15377"/>
        <dbReference type="ChEBI" id="CHEBI:15378"/>
        <dbReference type="ChEBI" id="CHEBI:18072"/>
        <dbReference type="ChEBI" id="CHEBI:58639"/>
        <dbReference type="EC" id="3.5.2.17"/>
    </reaction>
</comment>
<evidence type="ECO:0000256" key="1">
    <source>
        <dbReference type="ARBA" id="ARBA00001043"/>
    </source>
</evidence>
<dbReference type="HOGENOM" id="CLU_115536_4_0_5"/>
<dbReference type="PANTHER" id="PTHR10395">
    <property type="entry name" value="URICASE AND TRANSTHYRETIN-RELATED"/>
    <property type="match status" value="1"/>
</dbReference>
<comment type="subunit">
    <text evidence="4">Homotetramer.</text>
</comment>
<dbReference type="Proteomes" id="UP000006589">
    <property type="component" value="Plasmid pMRAD01"/>
</dbReference>
<protein>
    <recommendedName>
        <fullName evidence="5">hydroxyisourate hydrolase</fullName>
        <ecNumber evidence="5">3.5.2.17</ecNumber>
    </recommendedName>
</protein>
<dbReference type="EC" id="3.5.2.17" evidence="5"/>
<dbReference type="SUPFAM" id="SSF49472">
    <property type="entry name" value="Transthyretin (synonym: prealbumin)"/>
    <property type="match status" value="1"/>
</dbReference>
<dbReference type="Pfam" id="PF00576">
    <property type="entry name" value="Transthyretin"/>
    <property type="match status" value="1"/>
</dbReference>
<evidence type="ECO:0000256" key="9">
    <source>
        <dbReference type="SAM" id="SignalP"/>
    </source>
</evidence>
<dbReference type="eggNOG" id="COG2351">
    <property type="taxonomic scope" value="Bacteria"/>
</dbReference>
<name>B1M8G2_METRJ</name>
<keyword evidence="11" id="KW-0614">Plasmid</keyword>
<evidence type="ECO:0000256" key="2">
    <source>
        <dbReference type="ARBA" id="ARBA00002704"/>
    </source>
</evidence>
<accession>B1M8G2</accession>
<keyword evidence="7 11" id="KW-0378">Hydrolase</keyword>
<evidence type="ECO:0000313" key="12">
    <source>
        <dbReference type="Proteomes" id="UP000006589"/>
    </source>
</evidence>
<dbReference type="PATRIC" id="fig|426355.14.peg.5956"/>
<dbReference type="GeneID" id="6142018"/>
<evidence type="ECO:0000256" key="7">
    <source>
        <dbReference type="ARBA" id="ARBA00022801"/>
    </source>
</evidence>
<dbReference type="PROSITE" id="PS51318">
    <property type="entry name" value="TAT"/>
    <property type="match status" value="1"/>
</dbReference>
<comment type="function">
    <text evidence="2">Catalyzes the hydrolysis of 5-hydroxyisourate (HIU) to 2-oxo-4-hydroxy-4-carboxy-5-ureidoimidazoline (OHCU).</text>
</comment>
<evidence type="ECO:0000256" key="3">
    <source>
        <dbReference type="ARBA" id="ARBA00009850"/>
    </source>
</evidence>
<dbReference type="GO" id="GO:0006144">
    <property type="term" value="P:purine nucleobase metabolic process"/>
    <property type="evidence" value="ECO:0007669"/>
    <property type="project" value="UniProtKB-KW"/>
</dbReference>
<evidence type="ECO:0000256" key="6">
    <source>
        <dbReference type="ARBA" id="ARBA00022631"/>
    </source>
</evidence>
<evidence type="ECO:0000256" key="8">
    <source>
        <dbReference type="SAM" id="MobiDB-lite"/>
    </source>
</evidence>
<dbReference type="InterPro" id="IPR006311">
    <property type="entry name" value="TAT_signal"/>
</dbReference>
<keyword evidence="9" id="KW-0732">Signal</keyword>
<dbReference type="GO" id="GO:0033971">
    <property type="term" value="F:hydroxyisourate hydrolase activity"/>
    <property type="evidence" value="ECO:0007669"/>
    <property type="project" value="UniProtKB-EC"/>
</dbReference>